<sequence>MQDIEQAEGRLGFASKIGKCRVPPNLFAAVTDPDLVAIAIEPGIVADVGRFAWPLAFSGCDASRVLGRDSAALELADTDRPVENRYA</sequence>
<reference evidence="1 2" key="1">
    <citation type="submission" date="2021-03" db="EMBL/GenBank/DDBJ databases">
        <title>Genome Sequence of Bradyrhizobium vignae strain ISRA400.</title>
        <authorList>
            <person name="Tisa L.S."/>
            <person name="Svistoonoff S."/>
            <person name="Hocher V."/>
            <person name="Fall S."/>
            <person name="Zaiya A."/>
            <person name="Naing D."/>
            <person name="Niang N."/>
            <person name="Diouf A."/>
            <person name="Dasylva M.C."/>
            <person name="Toure O."/>
            <person name="Gueye M."/>
            <person name="Gully D."/>
            <person name="Tisseyre P."/>
            <person name="Simpson S."/>
            <person name="Morris K."/>
            <person name="Thomas W.K."/>
        </authorList>
    </citation>
    <scope>NUCLEOTIDE SEQUENCE [LARGE SCALE GENOMIC DNA]</scope>
    <source>
        <strain evidence="1 2">ISRA400</strain>
    </source>
</reference>
<evidence type="ECO:0000313" key="1">
    <source>
        <dbReference type="EMBL" id="MBP0111019.1"/>
    </source>
</evidence>
<dbReference type="Proteomes" id="UP000669317">
    <property type="component" value="Unassembled WGS sequence"/>
</dbReference>
<proteinExistence type="predicted"/>
<accession>A0ABS3ZS91</accession>
<protein>
    <submittedName>
        <fullName evidence="1">Uncharacterized protein</fullName>
    </submittedName>
</protein>
<dbReference type="RefSeq" id="WP_209294760.1">
    <property type="nucleotide sequence ID" value="NZ_JAGIKT010000014.1"/>
</dbReference>
<organism evidence="1 2">
    <name type="scientific">Bradyrhizobium vignae</name>
    <dbReference type="NCBI Taxonomy" id="1549949"/>
    <lineage>
        <taxon>Bacteria</taxon>
        <taxon>Pseudomonadati</taxon>
        <taxon>Pseudomonadota</taxon>
        <taxon>Alphaproteobacteria</taxon>
        <taxon>Hyphomicrobiales</taxon>
        <taxon>Nitrobacteraceae</taxon>
        <taxon>Bradyrhizobium</taxon>
    </lineage>
</organism>
<keyword evidence="2" id="KW-1185">Reference proteome</keyword>
<name>A0ABS3ZS91_9BRAD</name>
<evidence type="ECO:0000313" key="2">
    <source>
        <dbReference type="Proteomes" id="UP000669317"/>
    </source>
</evidence>
<comment type="caution">
    <text evidence="1">The sequence shown here is derived from an EMBL/GenBank/DDBJ whole genome shotgun (WGS) entry which is preliminary data.</text>
</comment>
<gene>
    <name evidence="1" type="ORF">JWS04_07930</name>
</gene>
<dbReference type="EMBL" id="JAGIKT010000014">
    <property type="protein sequence ID" value="MBP0111019.1"/>
    <property type="molecule type" value="Genomic_DNA"/>
</dbReference>